<dbReference type="SUPFAM" id="SSF51064">
    <property type="entry name" value="Head domain of nucleotide exchange factor GrpE"/>
    <property type="match status" value="1"/>
</dbReference>
<keyword evidence="5 10" id="KW-0346">Stress response</keyword>
<dbReference type="CDD" id="cd00446">
    <property type="entry name" value="GrpE"/>
    <property type="match status" value="1"/>
</dbReference>
<comment type="subunit">
    <text evidence="3 10">Homodimer.</text>
</comment>
<keyword evidence="4 10" id="KW-0963">Cytoplasm</keyword>
<gene>
    <name evidence="10" type="primary">grpE</name>
    <name evidence="14" type="ORF">EDD68_101399</name>
</gene>
<evidence type="ECO:0000256" key="13">
    <source>
        <dbReference type="SAM" id="MobiDB-lite"/>
    </source>
</evidence>
<dbReference type="PANTHER" id="PTHR21237">
    <property type="entry name" value="GRPE PROTEIN"/>
    <property type="match status" value="1"/>
</dbReference>
<protein>
    <recommendedName>
        <fullName evidence="8 10">Protein GrpE</fullName>
    </recommendedName>
    <alternativeName>
        <fullName evidence="9 10">HSP-70 cofactor</fullName>
    </alternativeName>
</protein>
<dbReference type="RefSeq" id="WP_279388229.1">
    <property type="nucleotide sequence ID" value="NZ_SMAN01000001.1"/>
</dbReference>
<evidence type="ECO:0000313" key="15">
    <source>
        <dbReference type="Proteomes" id="UP000294650"/>
    </source>
</evidence>
<evidence type="ECO:0000256" key="1">
    <source>
        <dbReference type="ARBA" id="ARBA00004496"/>
    </source>
</evidence>
<sequence length="210" mass="25108">MEKKQQENEERVDTKEKKAEEQTTENEMNDQKTMEEQKTQNQDTDGHEQAEEQLPEEMKQLKDELDQVKQEKEELYERLLRLQADYENYRRRTKKERENDLKYKAQDLITELLPVLDNFERALQVEVNDDQAKSFVDGIKMVHRQFKDALTKQGLEEIQTVGEQFDPHLHQAVMQVQDDEKESNEVVEELQKGYKLKDRIIRPAMVKVNQ</sequence>
<evidence type="ECO:0000256" key="5">
    <source>
        <dbReference type="ARBA" id="ARBA00023016"/>
    </source>
</evidence>
<evidence type="ECO:0000256" key="3">
    <source>
        <dbReference type="ARBA" id="ARBA00011738"/>
    </source>
</evidence>
<comment type="similarity">
    <text evidence="2 10 12">Belongs to the GrpE family.</text>
</comment>
<evidence type="ECO:0000256" key="6">
    <source>
        <dbReference type="ARBA" id="ARBA00023186"/>
    </source>
</evidence>
<evidence type="ECO:0000313" key="14">
    <source>
        <dbReference type="EMBL" id="TCT27033.1"/>
    </source>
</evidence>
<comment type="function">
    <text evidence="7 10 11">Participates actively in the response to hyperosmotic and heat shock by preventing the aggregation of stress-denatured proteins, in association with DnaK and GrpE. It is the nucleotide exchange factor for DnaK and may function as a thermosensor. Unfolded proteins bind initially to DnaJ; upon interaction with the DnaJ-bound protein, DnaK hydrolyzes its bound ATP, resulting in the formation of a stable complex. GrpE releases ADP from DnaK; ATP binding to DnaK triggers the release of the substrate protein, thus completing the reaction cycle. Several rounds of ATP-dependent interactions between DnaJ, DnaK and GrpE are required for fully efficient folding.</text>
</comment>
<comment type="subcellular location">
    <subcellularLocation>
        <location evidence="1 10">Cytoplasm</location>
    </subcellularLocation>
</comment>
<evidence type="ECO:0000256" key="4">
    <source>
        <dbReference type="ARBA" id="ARBA00022490"/>
    </source>
</evidence>
<evidence type="ECO:0000256" key="8">
    <source>
        <dbReference type="ARBA" id="ARBA00072274"/>
    </source>
</evidence>
<dbReference type="HAMAP" id="MF_01151">
    <property type="entry name" value="GrpE"/>
    <property type="match status" value="1"/>
</dbReference>
<organism evidence="14 15">
    <name type="scientific">Melghiribacillus thermohalophilus</name>
    <dbReference type="NCBI Taxonomy" id="1324956"/>
    <lineage>
        <taxon>Bacteria</taxon>
        <taxon>Bacillati</taxon>
        <taxon>Bacillota</taxon>
        <taxon>Bacilli</taxon>
        <taxon>Bacillales</taxon>
        <taxon>Bacillaceae</taxon>
        <taxon>Melghiribacillus</taxon>
    </lineage>
</organism>
<accession>A0A4R3NDG4</accession>
<dbReference type="InterPro" id="IPR000740">
    <property type="entry name" value="GrpE"/>
</dbReference>
<dbReference type="EMBL" id="SMAN01000001">
    <property type="protein sequence ID" value="TCT27033.1"/>
    <property type="molecule type" value="Genomic_DNA"/>
</dbReference>
<dbReference type="PANTHER" id="PTHR21237:SF23">
    <property type="entry name" value="GRPE PROTEIN HOMOLOG, MITOCHONDRIAL"/>
    <property type="match status" value="1"/>
</dbReference>
<dbReference type="GO" id="GO:0006457">
    <property type="term" value="P:protein folding"/>
    <property type="evidence" value="ECO:0007669"/>
    <property type="project" value="InterPro"/>
</dbReference>
<dbReference type="GO" id="GO:0000774">
    <property type="term" value="F:adenyl-nucleotide exchange factor activity"/>
    <property type="evidence" value="ECO:0007669"/>
    <property type="project" value="InterPro"/>
</dbReference>
<proteinExistence type="inferred from homology"/>
<dbReference type="NCBIfam" id="NF010738">
    <property type="entry name" value="PRK14140.1"/>
    <property type="match status" value="1"/>
</dbReference>
<evidence type="ECO:0000256" key="7">
    <source>
        <dbReference type="ARBA" id="ARBA00053401"/>
    </source>
</evidence>
<dbReference type="SUPFAM" id="SSF58014">
    <property type="entry name" value="Coiled-coil domain of nucleotide exchange factor GrpE"/>
    <property type="match status" value="1"/>
</dbReference>
<dbReference type="InterPro" id="IPR009012">
    <property type="entry name" value="GrpE_head"/>
</dbReference>
<dbReference type="Pfam" id="PF01025">
    <property type="entry name" value="GrpE"/>
    <property type="match status" value="1"/>
</dbReference>
<dbReference type="FunFam" id="2.30.22.10:FF:000001">
    <property type="entry name" value="Protein GrpE"/>
    <property type="match status" value="1"/>
</dbReference>
<evidence type="ECO:0000256" key="11">
    <source>
        <dbReference type="RuleBase" id="RU000639"/>
    </source>
</evidence>
<dbReference type="PRINTS" id="PR00773">
    <property type="entry name" value="GRPEPROTEIN"/>
</dbReference>
<evidence type="ECO:0000256" key="9">
    <source>
        <dbReference type="ARBA" id="ARBA00076414"/>
    </source>
</evidence>
<reference evidence="14 15" key="1">
    <citation type="submission" date="2019-03" db="EMBL/GenBank/DDBJ databases">
        <title>Genomic Encyclopedia of Type Strains, Phase IV (KMG-IV): sequencing the most valuable type-strain genomes for metagenomic binning, comparative biology and taxonomic classification.</title>
        <authorList>
            <person name="Goeker M."/>
        </authorList>
    </citation>
    <scope>NUCLEOTIDE SEQUENCE [LARGE SCALE GENOMIC DNA]</scope>
    <source>
        <strain evidence="14 15">DSM 25894</strain>
    </source>
</reference>
<dbReference type="Gene3D" id="3.90.20.20">
    <property type="match status" value="1"/>
</dbReference>
<dbReference type="GO" id="GO:0051082">
    <property type="term" value="F:unfolded protein binding"/>
    <property type="evidence" value="ECO:0007669"/>
    <property type="project" value="TreeGrafter"/>
</dbReference>
<dbReference type="Gene3D" id="2.30.22.10">
    <property type="entry name" value="Head domain of nucleotide exchange factor GrpE"/>
    <property type="match status" value="1"/>
</dbReference>
<feature type="compositionally biased region" description="Basic and acidic residues" evidence="13">
    <location>
        <begin position="1"/>
        <end position="21"/>
    </location>
</feature>
<keyword evidence="15" id="KW-1185">Reference proteome</keyword>
<keyword evidence="6 10" id="KW-0143">Chaperone</keyword>
<comment type="caution">
    <text evidence="14">The sequence shown here is derived from an EMBL/GenBank/DDBJ whole genome shotgun (WGS) entry which is preliminary data.</text>
</comment>
<evidence type="ECO:0000256" key="12">
    <source>
        <dbReference type="RuleBase" id="RU004478"/>
    </source>
</evidence>
<dbReference type="GO" id="GO:0042803">
    <property type="term" value="F:protein homodimerization activity"/>
    <property type="evidence" value="ECO:0007669"/>
    <property type="project" value="InterPro"/>
</dbReference>
<feature type="compositionally biased region" description="Basic and acidic residues" evidence="13">
    <location>
        <begin position="29"/>
        <end position="66"/>
    </location>
</feature>
<evidence type="ECO:0000256" key="10">
    <source>
        <dbReference type="HAMAP-Rule" id="MF_01151"/>
    </source>
</evidence>
<dbReference type="GO" id="GO:0051087">
    <property type="term" value="F:protein-folding chaperone binding"/>
    <property type="evidence" value="ECO:0007669"/>
    <property type="project" value="InterPro"/>
</dbReference>
<dbReference type="Proteomes" id="UP000294650">
    <property type="component" value="Unassembled WGS sequence"/>
</dbReference>
<dbReference type="GO" id="GO:0005737">
    <property type="term" value="C:cytoplasm"/>
    <property type="evidence" value="ECO:0007669"/>
    <property type="project" value="UniProtKB-SubCell"/>
</dbReference>
<feature type="region of interest" description="Disordered" evidence="13">
    <location>
        <begin position="1"/>
        <end position="66"/>
    </location>
</feature>
<dbReference type="AlphaFoldDB" id="A0A4R3NDG4"/>
<name>A0A4R3NDG4_9BACI</name>
<dbReference type="PROSITE" id="PS01071">
    <property type="entry name" value="GRPE"/>
    <property type="match status" value="1"/>
</dbReference>
<dbReference type="InterPro" id="IPR013805">
    <property type="entry name" value="GrpE_CC"/>
</dbReference>
<evidence type="ECO:0000256" key="2">
    <source>
        <dbReference type="ARBA" id="ARBA00009054"/>
    </source>
</evidence>